<keyword evidence="5 7" id="KW-0472">Membrane</keyword>
<reference evidence="9 10" key="1">
    <citation type="submission" date="2016-10" db="EMBL/GenBank/DDBJ databases">
        <authorList>
            <person name="de Groot N.N."/>
        </authorList>
    </citation>
    <scope>NUCLEOTIDE SEQUENCE [LARGE SCALE GENOMIC DNA]</scope>
    <source>
        <strain evidence="9 10">CGMCC 1.6291</strain>
    </source>
</reference>
<evidence type="ECO:0000256" key="7">
    <source>
        <dbReference type="PROSITE-ProRule" id="PRU01360"/>
    </source>
</evidence>
<feature type="region of interest" description="Disordered" evidence="8">
    <location>
        <begin position="233"/>
        <end position="265"/>
    </location>
</feature>
<dbReference type="RefSeq" id="WP_091640083.1">
    <property type="nucleotide sequence ID" value="NZ_FOEG01000001.1"/>
</dbReference>
<keyword evidence="3 7" id="KW-1134">Transmembrane beta strand</keyword>
<evidence type="ECO:0000256" key="2">
    <source>
        <dbReference type="ARBA" id="ARBA00022448"/>
    </source>
</evidence>
<dbReference type="InterPro" id="IPR039426">
    <property type="entry name" value="TonB-dep_rcpt-like"/>
</dbReference>
<evidence type="ECO:0000313" key="9">
    <source>
        <dbReference type="EMBL" id="SEO57757.1"/>
    </source>
</evidence>
<dbReference type="GO" id="GO:0009279">
    <property type="term" value="C:cell outer membrane"/>
    <property type="evidence" value="ECO:0007669"/>
    <property type="project" value="UniProtKB-SubCell"/>
</dbReference>
<evidence type="ECO:0000256" key="8">
    <source>
        <dbReference type="SAM" id="MobiDB-lite"/>
    </source>
</evidence>
<evidence type="ECO:0000256" key="4">
    <source>
        <dbReference type="ARBA" id="ARBA00022692"/>
    </source>
</evidence>
<keyword evidence="4 7" id="KW-0812">Transmembrane</keyword>
<dbReference type="Proteomes" id="UP000199657">
    <property type="component" value="Unassembled WGS sequence"/>
</dbReference>
<dbReference type="Gene3D" id="2.170.130.10">
    <property type="entry name" value="TonB-dependent receptor, plug domain"/>
    <property type="match status" value="1"/>
</dbReference>
<evidence type="ECO:0000313" key="10">
    <source>
        <dbReference type="Proteomes" id="UP000199657"/>
    </source>
</evidence>
<gene>
    <name evidence="9" type="ORF">SAMN04488052_101793</name>
</gene>
<dbReference type="OrthoDB" id="9766643at2"/>
<evidence type="ECO:0000256" key="6">
    <source>
        <dbReference type="ARBA" id="ARBA00023237"/>
    </source>
</evidence>
<dbReference type="STRING" id="406100.SAMN04488052_101793"/>
<dbReference type="SUPFAM" id="SSF56935">
    <property type="entry name" value="Porins"/>
    <property type="match status" value="1"/>
</dbReference>
<evidence type="ECO:0000256" key="5">
    <source>
        <dbReference type="ARBA" id="ARBA00023136"/>
    </source>
</evidence>
<dbReference type="Gene3D" id="2.40.170.20">
    <property type="entry name" value="TonB-dependent receptor, beta-barrel domain"/>
    <property type="match status" value="1"/>
</dbReference>
<keyword evidence="2 7" id="KW-0813">Transport</keyword>
<name>A0A1H8QUN1_9GAMM</name>
<evidence type="ECO:0000256" key="3">
    <source>
        <dbReference type="ARBA" id="ARBA00022452"/>
    </source>
</evidence>
<accession>A0A1H8QUN1</accession>
<dbReference type="InterPro" id="IPR036942">
    <property type="entry name" value="Beta-barrel_TonB_sf"/>
</dbReference>
<dbReference type="EMBL" id="FOEG01000001">
    <property type="protein sequence ID" value="SEO57757.1"/>
    <property type="molecule type" value="Genomic_DNA"/>
</dbReference>
<sequence length="824" mass="91801">MRDGLLQLAVVAGGGALCLCVPVVPLAAAETEHLAPIHVLSDYSDAVGTEAEGSYRINRRDLDEFGAASGDFTSILGQLPNIQFSEDRRDPDRLHDLRPDSVSISGGRFYENAFRVDGLGINNQLDPVSDNPNAISDVPGHEQTLFIDADLIESIDVYDSNVPAAYGRFTGGVVDIDTRRAGREPETSLGYNTTRSDWVNYRVFTPESDDTEEGIPPTPPEPAEFKRERLTARHERPVGEASSIVVSGAGSRSSTPEVTLGESRAQTQENVNLLGKFSTPVTEATYADMQAAVAPFRSEQFITNARDSDFTIRGGGANASLGLDTVFDEGTELDTRLSARYSENSRRAPTDFFNWARTRSRNWGNLGGIATSNQGGFGDLDKEQFALGLSLRARTPTRELLGQRVRFDYGAEVQHSRLHFTRPETLFVYQDARVNPDVECRGRSEDCVDGEQYFRQRTRYPADDVSVGLTETAAFGEATFPVGALDLTLGLRYDYNDFLGNHDFGWRTRAGYDVFGNDHTVLIAGLNRYYSGALLTYRLREAREPWTREFRGATQNVVNDWERDTGAGQLRFEGRDVDTPYSDERTIGVRQRVLGGVASLNYVRRDNRDEFAQQEEDETRPDGTRARFLTNEGRSRYESFSFSWRRQWGRTTLGISATYSESESSNATFDDAVEEARQSEFVFYKGEPIRRSRLSVLRQDFNRPITGSVSIARTCMDRLRLSLVTRYRGRFTNVVETGSTETVTVDEGGIQRERELTVYAETEQPPTLISDLSVNYSVNLADRARLGLEAEVGNVFNSRTHTVASGRGGIETGRTFWLGANVTF</sequence>
<dbReference type="PROSITE" id="PS52016">
    <property type="entry name" value="TONB_DEPENDENT_REC_3"/>
    <property type="match status" value="1"/>
</dbReference>
<dbReference type="InterPro" id="IPR037066">
    <property type="entry name" value="Plug_dom_sf"/>
</dbReference>
<keyword evidence="9" id="KW-0675">Receptor</keyword>
<comment type="similarity">
    <text evidence="7">Belongs to the TonB-dependent receptor family.</text>
</comment>
<organism evidence="9 10">
    <name type="scientific">Aquisalimonas asiatica</name>
    <dbReference type="NCBI Taxonomy" id="406100"/>
    <lineage>
        <taxon>Bacteria</taxon>
        <taxon>Pseudomonadati</taxon>
        <taxon>Pseudomonadota</taxon>
        <taxon>Gammaproteobacteria</taxon>
        <taxon>Chromatiales</taxon>
        <taxon>Ectothiorhodospiraceae</taxon>
        <taxon>Aquisalimonas</taxon>
    </lineage>
</organism>
<protein>
    <submittedName>
        <fullName evidence="9">Outer membrane receptor proteins, mostly Fe transport</fullName>
    </submittedName>
</protein>
<evidence type="ECO:0000256" key="1">
    <source>
        <dbReference type="ARBA" id="ARBA00004571"/>
    </source>
</evidence>
<keyword evidence="6 7" id="KW-0998">Cell outer membrane</keyword>
<dbReference type="AlphaFoldDB" id="A0A1H8QUN1"/>
<comment type="subcellular location">
    <subcellularLocation>
        <location evidence="1 7">Cell outer membrane</location>
        <topology evidence="1 7">Multi-pass membrane protein</topology>
    </subcellularLocation>
</comment>
<keyword evidence="10" id="KW-1185">Reference proteome</keyword>
<proteinExistence type="inferred from homology"/>